<dbReference type="PANTHER" id="PTHR46919">
    <property type="entry name" value="ZINC FINGER, C3HC4 TYPE (RING FINGER) FAMILY PROTEIN"/>
    <property type="match status" value="1"/>
</dbReference>
<dbReference type="PANTHER" id="PTHR46919:SF2">
    <property type="entry name" value="SACSIN"/>
    <property type="match status" value="1"/>
</dbReference>
<name>A0A9W9YU73_9CNID</name>
<dbReference type="Proteomes" id="UP001163046">
    <property type="component" value="Unassembled WGS sequence"/>
</dbReference>
<dbReference type="AlphaFoldDB" id="A0A9W9YU73"/>
<keyword evidence="3" id="KW-1185">Reference proteome</keyword>
<comment type="caution">
    <text evidence="2">The sequence shown here is derived from an EMBL/GenBank/DDBJ whole genome shotgun (WGS) entry which is preliminary data.</text>
</comment>
<dbReference type="SMART" id="SM00748">
    <property type="entry name" value="HEPN"/>
    <property type="match status" value="1"/>
</dbReference>
<evidence type="ECO:0000313" key="3">
    <source>
        <dbReference type="Proteomes" id="UP001163046"/>
    </source>
</evidence>
<sequence>MKQWNQRARRQRSSYENFRRHNTRFTGFASYSRRRYTAPDARVSKIWLSQSRADLYSIKLLLTARDPLYSVYYLVCFQCHQVAEKALKAALYAISGVADRQLNSHDLIQLAHDLSMLPGTRPDVTTLVARLSSYYDTTRYPDKHVPAKVPADVFQDSQQAQEAFRVATEVLDIIERCVGV</sequence>
<dbReference type="InterPro" id="IPR007842">
    <property type="entry name" value="HEPN_dom"/>
</dbReference>
<dbReference type="PROSITE" id="PS50910">
    <property type="entry name" value="HEPN"/>
    <property type="match status" value="1"/>
</dbReference>
<accession>A0A9W9YU73</accession>
<evidence type="ECO:0000259" key="1">
    <source>
        <dbReference type="PROSITE" id="PS50910"/>
    </source>
</evidence>
<gene>
    <name evidence="2" type="ORF">OS493_038432</name>
</gene>
<dbReference type="Gene3D" id="1.20.120.330">
    <property type="entry name" value="Nucleotidyltransferases domain 2"/>
    <property type="match status" value="1"/>
</dbReference>
<dbReference type="EMBL" id="MU826922">
    <property type="protein sequence ID" value="KAJ7369513.1"/>
    <property type="molecule type" value="Genomic_DNA"/>
</dbReference>
<evidence type="ECO:0000313" key="2">
    <source>
        <dbReference type="EMBL" id="KAJ7369513.1"/>
    </source>
</evidence>
<organism evidence="2 3">
    <name type="scientific">Desmophyllum pertusum</name>
    <dbReference type="NCBI Taxonomy" id="174260"/>
    <lineage>
        <taxon>Eukaryota</taxon>
        <taxon>Metazoa</taxon>
        <taxon>Cnidaria</taxon>
        <taxon>Anthozoa</taxon>
        <taxon>Hexacorallia</taxon>
        <taxon>Scleractinia</taxon>
        <taxon>Caryophylliina</taxon>
        <taxon>Caryophylliidae</taxon>
        <taxon>Desmophyllum</taxon>
    </lineage>
</organism>
<protein>
    <recommendedName>
        <fullName evidence="1">HEPN domain-containing protein</fullName>
    </recommendedName>
</protein>
<feature type="domain" description="HEPN" evidence="1">
    <location>
        <begin position="53"/>
        <end position="170"/>
    </location>
</feature>
<dbReference type="SUPFAM" id="SSF81593">
    <property type="entry name" value="Nucleotidyltransferase substrate binding subunit/domain"/>
    <property type="match status" value="1"/>
</dbReference>
<proteinExistence type="predicted"/>
<dbReference type="OrthoDB" id="10056691at2759"/>
<reference evidence="2" key="1">
    <citation type="submission" date="2023-01" db="EMBL/GenBank/DDBJ databases">
        <title>Genome assembly of the deep-sea coral Lophelia pertusa.</title>
        <authorList>
            <person name="Herrera S."/>
            <person name="Cordes E."/>
        </authorList>
    </citation>
    <scope>NUCLEOTIDE SEQUENCE</scope>
    <source>
        <strain evidence="2">USNM1676648</strain>
        <tissue evidence="2">Polyp</tissue>
    </source>
</reference>
<dbReference type="Pfam" id="PF05168">
    <property type="entry name" value="HEPN"/>
    <property type="match status" value="1"/>
</dbReference>